<reference evidence="2" key="1">
    <citation type="submission" date="2000-02" db="EMBL/GenBank/DDBJ databases">
        <title>Complete structure of three types of staphylococcal cassette chromosome mec(SCCmec) integrated in the genome of MRSA strains in the world.</title>
        <authorList>
            <person name="Ito T."/>
            <person name="Hiramatsu K."/>
            <person name="Katayama Y."/>
        </authorList>
    </citation>
    <scope>NUCLEOTIDE SEQUENCE</scope>
    <source>
        <strain evidence="2">85/2082</strain>
    </source>
</reference>
<protein>
    <submittedName>
        <fullName evidence="1">Uncharacterized protein</fullName>
    </submittedName>
</protein>
<dbReference type="AlphaFoldDB" id="Q93IA8"/>
<sequence>MPPPLSSYFALKPYCVRCASSAITITFLRSVRADMVVSFCSGSNFCIVVNTIPPDSTDNNDFNSLRVSACFGVCLNKPLPDRPFDLTNVLYSWLSKSLRSVTTTKVGLLSI</sequence>
<organism evidence="1">
    <name type="scientific">Staphylococcus aureus</name>
    <dbReference type="NCBI Taxonomy" id="1280"/>
    <lineage>
        <taxon>Bacteria</taxon>
        <taxon>Bacillati</taxon>
        <taxon>Bacillota</taxon>
        <taxon>Bacilli</taxon>
        <taxon>Bacillales</taxon>
        <taxon>Staphylococcaceae</taxon>
        <taxon>Staphylococcus</taxon>
    </lineage>
</organism>
<accession>Q93IA8</accession>
<evidence type="ECO:0000313" key="2">
    <source>
        <dbReference type="EMBL" id="BAC53812.1"/>
    </source>
</evidence>
<evidence type="ECO:0000313" key="1">
    <source>
        <dbReference type="EMBL" id="BAB47649.1"/>
    </source>
</evidence>
<reference evidence="1" key="3">
    <citation type="journal article" date="2003" name="Drug Resist. Updat.">
        <title>Insights on antibiotic resistance of Staphylococcus aureus from its whole genome: genomic island SCC.</title>
        <authorList>
            <person name="Ito T."/>
            <person name="Okuma K."/>
            <person name="Xue M.X."/>
            <person name="Yuzawa H."/>
            <person name="Hiramatsu K."/>
        </authorList>
    </citation>
    <scope>NUCLEOTIDE SEQUENCE</scope>
    <source>
        <strain evidence="1">85/2082</strain>
    </source>
</reference>
<reference evidence="1" key="2">
    <citation type="journal article" date="2001" name="Antimicrob. Agents Chemother.">
        <title>Structural Comparison of Three Types of Staphylococcal Cassette Chromosome mec Integrated in the Chromosome in Methicillin-Resistant Staphylococcus aureus.</title>
        <authorList>
            <person name="Ito T."/>
            <person name="Katayama Y."/>
            <person name="Asada K."/>
            <person name="Mori N."/>
            <person name="Tsutsumimoto K."/>
            <person name="Hiramatsu K."/>
        </authorList>
    </citation>
    <scope>NUCLEOTIDE SEQUENCE</scope>
    <source>
        <strain evidence="1">85/2082</strain>
    </source>
</reference>
<dbReference type="EMBL" id="AB038513">
    <property type="protein sequence ID" value="BAC53812.1"/>
    <property type="molecule type" value="Genomic_DNA"/>
</dbReference>
<dbReference type="EMBL" id="AB037671">
    <property type="protein sequence ID" value="BAB47649.1"/>
    <property type="molecule type" value="Genomic_DNA"/>
</dbReference>
<proteinExistence type="predicted"/>
<name>Q93IA8_STAAU</name>